<keyword evidence="1" id="KW-0808">Transferase</keyword>
<organism evidence="3 4">
    <name type="scientific">Rotaria socialis</name>
    <dbReference type="NCBI Taxonomy" id="392032"/>
    <lineage>
        <taxon>Eukaryota</taxon>
        <taxon>Metazoa</taxon>
        <taxon>Spiralia</taxon>
        <taxon>Gnathifera</taxon>
        <taxon>Rotifera</taxon>
        <taxon>Eurotatoria</taxon>
        <taxon>Bdelloidea</taxon>
        <taxon>Philodinida</taxon>
        <taxon>Philodinidae</taxon>
        <taxon>Rotaria</taxon>
    </lineage>
</organism>
<dbReference type="AlphaFoldDB" id="A0A821HKV3"/>
<proteinExistence type="predicted"/>
<keyword evidence="2" id="KW-0472">Membrane</keyword>
<dbReference type="GO" id="GO:0005739">
    <property type="term" value="C:mitochondrion"/>
    <property type="evidence" value="ECO:0007669"/>
    <property type="project" value="TreeGrafter"/>
</dbReference>
<accession>A0A821HKV3</accession>
<evidence type="ECO:0000256" key="2">
    <source>
        <dbReference type="SAM" id="Phobius"/>
    </source>
</evidence>
<keyword evidence="2" id="KW-0812">Transmembrane</keyword>
<evidence type="ECO:0000313" key="4">
    <source>
        <dbReference type="Proteomes" id="UP000663873"/>
    </source>
</evidence>
<dbReference type="InterPro" id="IPR006369">
    <property type="entry name" value="Protohaem_IX_farnesylTrfase"/>
</dbReference>
<keyword evidence="4" id="KW-1185">Reference proteome</keyword>
<sequence length="97" mass="11353">TSLRYSMMILLSCSFVAPLIDMTTWSFAIDTLPVNLYLIYLSYKFYRNRDAQSSRKLFRYSLIHLPLLFTLMVIHRQVKTQNHPVTPSRSDLIPLGI</sequence>
<dbReference type="PANTHER" id="PTHR43448:SF2">
    <property type="entry name" value="PROTOHEME IX FARNESYLTRANSFERASE, MITOCHONDRIAL"/>
    <property type="match status" value="1"/>
</dbReference>
<comment type="caution">
    <text evidence="3">The sequence shown here is derived from an EMBL/GenBank/DDBJ whole genome shotgun (WGS) entry which is preliminary data.</text>
</comment>
<feature type="non-terminal residue" evidence="3">
    <location>
        <position position="1"/>
    </location>
</feature>
<dbReference type="GO" id="GO:0006784">
    <property type="term" value="P:heme A biosynthetic process"/>
    <property type="evidence" value="ECO:0007669"/>
    <property type="project" value="TreeGrafter"/>
</dbReference>
<dbReference type="GO" id="GO:0008495">
    <property type="term" value="F:protoheme IX farnesyltransferase activity"/>
    <property type="evidence" value="ECO:0007669"/>
    <property type="project" value="InterPro"/>
</dbReference>
<dbReference type="EMBL" id="CAJOBP010032893">
    <property type="protein sequence ID" value="CAF4682640.1"/>
    <property type="molecule type" value="Genomic_DNA"/>
</dbReference>
<evidence type="ECO:0000256" key="1">
    <source>
        <dbReference type="ARBA" id="ARBA00022679"/>
    </source>
</evidence>
<keyword evidence="2" id="KW-1133">Transmembrane helix</keyword>
<name>A0A821HKV3_9BILA</name>
<dbReference type="Proteomes" id="UP000663873">
    <property type="component" value="Unassembled WGS sequence"/>
</dbReference>
<reference evidence="3" key="1">
    <citation type="submission" date="2021-02" db="EMBL/GenBank/DDBJ databases">
        <authorList>
            <person name="Nowell W R."/>
        </authorList>
    </citation>
    <scope>NUCLEOTIDE SEQUENCE</scope>
</reference>
<gene>
    <name evidence="3" type="ORF">UJA718_LOCUS35331</name>
</gene>
<dbReference type="PANTHER" id="PTHR43448">
    <property type="entry name" value="PROTOHEME IX FARNESYLTRANSFERASE, MITOCHONDRIAL"/>
    <property type="match status" value="1"/>
</dbReference>
<evidence type="ECO:0000313" key="3">
    <source>
        <dbReference type="EMBL" id="CAF4682640.1"/>
    </source>
</evidence>
<feature type="transmembrane region" description="Helical" evidence="2">
    <location>
        <begin position="57"/>
        <end position="74"/>
    </location>
</feature>
<dbReference type="GO" id="GO:0016020">
    <property type="term" value="C:membrane"/>
    <property type="evidence" value="ECO:0007669"/>
    <property type="project" value="InterPro"/>
</dbReference>
<protein>
    <recommendedName>
        <fullName evidence="5">Protoheme IX farnesyltransferase</fullName>
    </recommendedName>
</protein>
<evidence type="ECO:0008006" key="5">
    <source>
        <dbReference type="Google" id="ProtNLM"/>
    </source>
</evidence>